<dbReference type="GO" id="GO:0004559">
    <property type="term" value="F:alpha-mannosidase activity"/>
    <property type="evidence" value="ECO:0007669"/>
    <property type="project" value="InterPro"/>
</dbReference>
<dbReference type="InterPro" id="IPR000602">
    <property type="entry name" value="Glyco_hydro_38_N"/>
</dbReference>
<evidence type="ECO:0000313" key="8">
    <source>
        <dbReference type="Proteomes" id="UP000185696"/>
    </source>
</evidence>
<dbReference type="GO" id="GO:0030246">
    <property type="term" value="F:carbohydrate binding"/>
    <property type="evidence" value="ECO:0007669"/>
    <property type="project" value="InterPro"/>
</dbReference>
<dbReference type="PANTHER" id="PTHR46017:SF1">
    <property type="entry name" value="ALPHA-MANNOSIDASE 2C1"/>
    <property type="match status" value="1"/>
</dbReference>
<dbReference type="Pfam" id="PF01074">
    <property type="entry name" value="Glyco_hydro_38N"/>
    <property type="match status" value="1"/>
</dbReference>
<gene>
    <name evidence="7" type="ORF">BLA60_37220</name>
</gene>
<dbReference type="GO" id="GO:0009313">
    <property type="term" value="P:oligosaccharide catabolic process"/>
    <property type="evidence" value="ECO:0007669"/>
    <property type="project" value="TreeGrafter"/>
</dbReference>
<evidence type="ECO:0000259" key="2">
    <source>
        <dbReference type="Pfam" id="PF01074"/>
    </source>
</evidence>
<dbReference type="SUPFAM" id="SSF49785">
    <property type="entry name" value="Galactose-binding domain-like"/>
    <property type="match status" value="2"/>
</dbReference>
<dbReference type="InterPro" id="IPR011330">
    <property type="entry name" value="Glyco_hydro/deAcase_b/a-brl"/>
</dbReference>
<protein>
    <recommendedName>
        <fullName evidence="9">Glycosyl hydrolase family 38</fullName>
    </recommendedName>
</protein>
<dbReference type="Pfam" id="PF07748">
    <property type="entry name" value="Glyco_hydro_38C"/>
    <property type="match status" value="1"/>
</dbReference>
<dbReference type="InterPro" id="IPR013783">
    <property type="entry name" value="Ig-like_fold"/>
</dbReference>
<dbReference type="CDD" id="cd10791">
    <property type="entry name" value="GH38N_AMII_like_1"/>
    <property type="match status" value="1"/>
</dbReference>
<evidence type="ECO:0000259" key="3">
    <source>
        <dbReference type="Pfam" id="PF07748"/>
    </source>
</evidence>
<dbReference type="InterPro" id="IPR029411">
    <property type="entry name" value="RG-lyase_III"/>
</dbReference>
<dbReference type="InterPro" id="IPR011013">
    <property type="entry name" value="Gal_mutarotase_sf_dom"/>
</dbReference>
<dbReference type="Gene3D" id="2.60.120.260">
    <property type="entry name" value="Galactose-binding domain-like"/>
    <property type="match status" value="1"/>
</dbReference>
<dbReference type="InterPro" id="IPR011682">
    <property type="entry name" value="Glyco_hydro_38_C"/>
</dbReference>
<name>A0A7Z1ATS9_9PSEU</name>
<feature type="region of interest" description="Disordered" evidence="1">
    <location>
        <begin position="820"/>
        <end position="839"/>
    </location>
</feature>
<reference evidence="7 8" key="1">
    <citation type="submission" date="2016-12" db="EMBL/GenBank/DDBJ databases">
        <title>The draft genome sequence of Actinophytocola xinjiangensis.</title>
        <authorList>
            <person name="Wang W."/>
            <person name="Yuan L."/>
        </authorList>
    </citation>
    <scope>NUCLEOTIDE SEQUENCE [LARGE SCALE GENOMIC DNA]</scope>
    <source>
        <strain evidence="7 8">CGMCC 4.4663</strain>
    </source>
</reference>
<dbReference type="Pfam" id="PF10633">
    <property type="entry name" value="NPCBM_assoc"/>
    <property type="match status" value="2"/>
</dbReference>
<comment type="caution">
    <text evidence="7">The sequence shown here is derived from an EMBL/GenBank/DDBJ whole genome shotgun (WGS) entry which is preliminary data.</text>
</comment>
<dbReference type="InterPro" id="IPR018905">
    <property type="entry name" value="A-galactase_NEW3"/>
</dbReference>
<dbReference type="Gene3D" id="3.20.110.10">
    <property type="entry name" value="Glycoside hydrolase 38, N terminal domain"/>
    <property type="match status" value="1"/>
</dbReference>
<evidence type="ECO:0000259" key="6">
    <source>
        <dbReference type="Pfam" id="PF17677"/>
    </source>
</evidence>
<dbReference type="InterPro" id="IPR008979">
    <property type="entry name" value="Galactose-bd-like_sf"/>
</dbReference>
<feature type="domain" description="Glycosyl hydrolase family 38 C-terminal" evidence="3">
    <location>
        <begin position="774"/>
        <end position="932"/>
    </location>
</feature>
<evidence type="ECO:0000256" key="1">
    <source>
        <dbReference type="SAM" id="MobiDB-lite"/>
    </source>
</evidence>
<evidence type="ECO:0008006" key="9">
    <source>
        <dbReference type="Google" id="ProtNLM"/>
    </source>
</evidence>
<feature type="domain" description="Rhamnogalacturonan lyase" evidence="5">
    <location>
        <begin position="18"/>
        <end position="177"/>
    </location>
</feature>
<dbReference type="Gene3D" id="2.60.40.10">
    <property type="entry name" value="Immunoglobulins"/>
    <property type="match status" value="1"/>
</dbReference>
<dbReference type="Proteomes" id="UP000185696">
    <property type="component" value="Unassembled WGS sequence"/>
</dbReference>
<feature type="domain" description="Alpha-galactosidase NEW3" evidence="4">
    <location>
        <begin position="1275"/>
        <end position="1343"/>
    </location>
</feature>
<feature type="domain" description="Alpha-galactosidase NEW3" evidence="4">
    <location>
        <begin position="1173"/>
        <end position="1243"/>
    </location>
</feature>
<evidence type="ECO:0000259" key="4">
    <source>
        <dbReference type="Pfam" id="PF10633"/>
    </source>
</evidence>
<organism evidence="7 8">
    <name type="scientific">Actinophytocola xinjiangensis</name>
    <dbReference type="NCBI Taxonomy" id="485602"/>
    <lineage>
        <taxon>Bacteria</taxon>
        <taxon>Bacillati</taxon>
        <taxon>Actinomycetota</taxon>
        <taxon>Actinomycetes</taxon>
        <taxon>Pseudonocardiales</taxon>
        <taxon>Pseudonocardiaceae</taxon>
    </lineage>
</organism>
<dbReference type="Gene3D" id="2.70.98.30">
    <property type="entry name" value="Golgi alpha-mannosidase II, domain 4"/>
    <property type="match status" value="1"/>
</dbReference>
<dbReference type="Pfam" id="PF17677">
    <property type="entry name" value="Glyco_hydro38C2"/>
    <property type="match status" value="1"/>
</dbReference>
<dbReference type="InterPro" id="IPR027291">
    <property type="entry name" value="Glyco_hydro_38_N_sf"/>
</dbReference>
<evidence type="ECO:0000313" key="7">
    <source>
        <dbReference type="EMBL" id="OLF05164.1"/>
    </source>
</evidence>
<sequence>MLITTITPPGIASAADAVFTVGTVDTSAAEFALGPDGWQGYAAAFPDGADVTVGDGAAGQLPYVHPGPIDGWAGNRTHTFTLRATLTAAQITSAYLTMHYLDTQQASPPRLDVTVNGQAIGSRQLPRGGGTGHLGDSGVKPSTARIFVPAASLRAGENVFTLTNATGSWSVYDQIELVAADGVPPGITLDSLAPTVLFVDRDGAERQLVDVSVTNDGPAVETTFTATLGGQDTATTLTVPSGTSTQRIAVAPNPGGDPVPVTVSAGSGVTELTARLPYQRRWEFHIDHGSHLDIGYTGLQSVVQRQQNEFLDQAVTGCENTKDYPDAAKFRWGIESMWTLDNYVRERPQSQLDRLAACIRDEQIEITASYDNNLHDLQTGEQLVRMVYAGAKKFEQRFDTDVVTAFENDSPAVTWQYVQALHKAGVKYLVVGHNPTRAPHSPQSNKPGLFWWEAPNGDRVLTWYTSPDTSYVEAYGLFPGGNPLGDFGQSVDNIAERLATVQETGFDQDLYLAMFRLDNIPAQLGLSDFAKRFNETYTSPKVVVSTPSRFFGELEKRDRVEDLPVNRGDWSDWWVDGAGSSARETALTRDAQDRTADAETLGALAGLTTPTAPTRQPTLDEAYRQAELYTEHTWGASGPTWDDPQWPVKRAFAEDADALSRRALGDSLADLSGQVSNAGPWPSVAVFNSQSWQRDGLVTTTVDVGRLGERPFRLVDGDREVAYETVSRTGGKVTIRFLAKDVPAVGYRTYGLRPARADDRGGSGTSLRVDEHGMENQYYRLRLDERTGAIASIVDKRTGRELIDQGSQFKANQFLYRPNDAGANKWNDKPSSDSRQWTPQDAKVRVVSRGPVTATLEVTHDPGPGGAVSGVAALTERITLTDGVPRVDIANTVDKTRVETAEEAYYAFPFEVDDPDVTYEIPAASVRFFDDQMPGAAMDWQAIGRYANLSNDKGGVLFSAPSAPMVEFDRIRTQEWVARPGRLDGVEVDLDADRYRPESGSVFSYTHNNLWGTNYRIAQEGPVTFRYAIGSHGPDDRDAAVRATRFGAEVHSTLRGVGVPGRQQGAYQPGARSLVSVDRPGVTVQTVKRADDGAPGITVRLLEVAGEDGTTSVTLPFKVGAAQLADATERPLEPLPVNGRTVRVPVEASGIVTVLVQPELSLTTRAANPVVARGESTVVTAQLRNDGNRTVRGSVALTGPFPVSPSRVQVPDLRPGATFDARFTVAVPAGATPGETVLTASADLGQVSTLPSKLALTVVNPVDVVATPDELDLVEGTRQRVQVTVTNNLPRPVTPTVGLDVPDGWTVGGGGEVALEPGQSRTVPVDLTPPAGSFGEHRLELRIAGGAPGTTAPLPASVSRPVVLVGAPDESTAEFALSPAGYERFAATFPDGVDLTAGEDPATGWSYVQPGPQDSWADSRDHPATFRFTLPDKPTADLTFTAWLLDTNNFHPPAIRVGLNGADGEARILPPGGGDGFHWGDGEPNEYGGIRPVTVNVTLPAVDLRAGENVVTISRPSGSWLVYDAIGVRQLP</sequence>
<feature type="domain" description="Glycoside hydrolase family 38 N-terminal" evidence="2">
    <location>
        <begin position="290"/>
        <end position="564"/>
    </location>
</feature>
<dbReference type="PANTHER" id="PTHR46017">
    <property type="entry name" value="ALPHA-MANNOSIDASE 2C1"/>
    <property type="match status" value="1"/>
</dbReference>
<proteinExistence type="predicted"/>
<dbReference type="EMBL" id="MSIF01000032">
    <property type="protein sequence ID" value="OLF05164.1"/>
    <property type="molecule type" value="Genomic_DNA"/>
</dbReference>
<dbReference type="GO" id="GO:0006013">
    <property type="term" value="P:mannose metabolic process"/>
    <property type="evidence" value="ECO:0007669"/>
    <property type="project" value="InterPro"/>
</dbReference>
<feature type="domain" description="Glycosyl hydrolases family 38 C-terminal" evidence="6">
    <location>
        <begin position="1082"/>
        <end position="1153"/>
    </location>
</feature>
<dbReference type="InterPro" id="IPR041147">
    <property type="entry name" value="GH38_C"/>
</dbReference>
<dbReference type="SUPFAM" id="SSF88713">
    <property type="entry name" value="Glycoside hydrolase/deacetylase"/>
    <property type="match status" value="1"/>
</dbReference>
<evidence type="ECO:0000259" key="5">
    <source>
        <dbReference type="Pfam" id="PF14683"/>
    </source>
</evidence>
<dbReference type="SUPFAM" id="SSF74650">
    <property type="entry name" value="Galactose mutarotase-like"/>
    <property type="match status" value="1"/>
</dbReference>
<accession>A0A7Z1ATS9</accession>
<dbReference type="Pfam" id="PF14683">
    <property type="entry name" value="CBM-like"/>
    <property type="match status" value="1"/>
</dbReference>
<keyword evidence="8" id="KW-1185">Reference proteome</keyword>